<dbReference type="KEGG" id="shx:MS3_00007345"/>
<sequence length="559" mass="64685">MSESLLQYGNRINIYKNVCQIIISQLNITFDQLCQFHYHYHHNKQYEIVNNDLLVNMNTSNIMNDHSNTSNEIQIQNKMNYIRSIQSNLYTIQMNIQKLSGWYLLIYRLLTNIPAMLICFIYGLLLNRISQNYIMIIPCLGCILSCILFIINLLPNLKLITNSMIFILIGGTLYGLCGKSNAINLCVHSYITQYSNKKKRTNIIGRLLGVNFFGLAIGALLLGMFYRFLNYFEMIIFVMIGNLLIIIILLFLVKNSKKSLLNSSSSSSSPSTTTHSVEVVINPSDEQHVEQNDLNDNLTANTNNNNNNNNNTSHTNSYTHEEHKTYCQDIISYLLKPLFILKSSYKFLFPKRTTTTTDNNNKHIYLLILLGTILLKQITKSGEQDVTLLYLMNQSNLLWNTELYAYYITCYYSLMFIQLIILLPIIENKFLIRDTTLIIIGLFTEMIRLLILSLLHHKILIFLSAIIGSPACYITTCTKSLISKLVIYNDELNISLTIISIIEIIANFIGGFLFIFIYNKTLLYYSSFIFIFDVILNIPVIIIFIWLRYKLIEYELNRN</sequence>
<feature type="transmembrane region" description="Helical" evidence="6">
    <location>
        <begin position="159"/>
        <end position="177"/>
    </location>
</feature>
<evidence type="ECO:0000256" key="3">
    <source>
        <dbReference type="ARBA" id="ARBA00022989"/>
    </source>
</evidence>
<proteinExistence type="predicted"/>
<evidence type="ECO:0000256" key="1">
    <source>
        <dbReference type="ARBA" id="ARBA00004141"/>
    </source>
</evidence>
<dbReference type="GeneID" id="24588821"/>
<accession>A0A6A5DZQ2</accession>
<feature type="transmembrane region" description="Helical" evidence="6">
    <location>
        <begin position="524"/>
        <end position="549"/>
    </location>
</feature>
<dbReference type="Gene3D" id="1.20.1250.20">
    <property type="entry name" value="MFS general substrate transporter like domains"/>
    <property type="match status" value="1"/>
</dbReference>
<dbReference type="SUPFAM" id="SSF103473">
    <property type="entry name" value="MFS general substrate transporter"/>
    <property type="match status" value="1"/>
</dbReference>
<evidence type="ECO:0000256" key="2">
    <source>
        <dbReference type="ARBA" id="ARBA00022692"/>
    </source>
</evidence>
<dbReference type="EMBL" id="AMPZ03000005">
    <property type="protein sequence ID" value="KAH9582667.1"/>
    <property type="molecule type" value="Genomic_DNA"/>
</dbReference>
<feature type="transmembrane region" description="Helical" evidence="6">
    <location>
        <begin position="234"/>
        <end position="253"/>
    </location>
</feature>
<reference evidence="7" key="2">
    <citation type="journal article" date="2019" name="Gigascience">
        <title>High-quality Schistosoma haematobium genome achieved by single-molecule and long-range sequencing.</title>
        <authorList>
            <person name="Stroehlein A.J."/>
            <person name="Korhonen P.K."/>
            <person name="Chong T.M."/>
            <person name="Lim Y.L."/>
            <person name="Chan K.G."/>
            <person name="Webster B."/>
            <person name="Rollinson D."/>
            <person name="Brindley P.J."/>
            <person name="Gasser R.B."/>
            <person name="Young N.D."/>
        </authorList>
    </citation>
    <scope>NUCLEOTIDE SEQUENCE</scope>
</reference>
<dbReference type="GO" id="GO:0016020">
    <property type="term" value="C:membrane"/>
    <property type="evidence" value="ECO:0007669"/>
    <property type="project" value="UniProtKB-SubCell"/>
</dbReference>
<evidence type="ECO:0000256" key="5">
    <source>
        <dbReference type="SAM" id="MobiDB-lite"/>
    </source>
</evidence>
<keyword evidence="8" id="KW-1185">Reference proteome</keyword>
<feature type="transmembrane region" description="Helical" evidence="6">
    <location>
        <begin position="133"/>
        <end position="153"/>
    </location>
</feature>
<comment type="caution">
    <text evidence="7">The sequence shown here is derived from an EMBL/GenBank/DDBJ whole genome shotgun (WGS) entry which is preliminary data.</text>
</comment>
<dbReference type="RefSeq" id="XP_035589261.1">
    <property type="nucleotide sequence ID" value="XM_035730094.2"/>
</dbReference>
<feature type="transmembrane region" description="Helical" evidence="6">
    <location>
        <begin position="461"/>
        <end position="482"/>
    </location>
</feature>
<dbReference type="Proteomes" id="UP000471633">
    <property type="component" value="Unassembled WGS sequence"/>
</dbReference>
<protein>
    <submittedName>
        <fullName evidence="7">Uncharacterized protein</fullName>
    </submittedName>
</protein>
<feature type="transmembrane region" description="Helical" evidence="6">
    <location>
        <begin position="404"/>
        <end position="425"/>
    </location>
</feature>
<keyword evidence="2 6" id="KW-0812">Transmembrane</keyword>
<reference evidence="7" key="4">
    <citation type="journal article" date="2022" name="PLoS Pathog.">
        <title>Chromosome-level genome of Schistosoma haematobium underpins genome-wide explorations of molecular variation.</title>
        <authorList>
            <person name="Stroehlein A.J."/>
            <person name="Korhonen P.K."/>
            <person name="Lee V.V."/>
            <person name="Ralph S.A."/>
            <person name="Mentink-Kane M."/>
            <person name="You H."/>
            <person name="McManus D.P."/>
            <person name="Tchuente L.T."/>
            <person name="Stothard J.R."/>
            <person name="Kaur P."/>
            <person name="Dudchenko O."/>
            <person name="Aiden E.L."/>
            <person name="Yang B."/>
            <person name="Yang H."/>
            <person name="Emery A.M."/>
            <person name="Webster B.L."/>
            <person name="Brindley P.J."/>
            <person name="Rollinson D."/>
            <person name="Chang B.C.H."/>
            <person name="Gasser R.B."/>
            <person name="Young N.D."/>
        </authorList>
    </citation>
    <scope>NUCLEOTIDE SEQUENCE</scope>
</reference>
<reference evidence="7" key="3">
    <citation type="submission" date="2021-06" db="EMBL/GenBank/DDBJ databases">
        <title>Chromosome-level genome assembly for S. haematobium.</title>
        <authorList>
            <person name="Stroehlein A.J."/>
        </authorList>
    </citation>
    <scope>NUCLEOTIDE SEQUENCE</scope>
</reference>
<dbReference type="InterPro" id="IPR036259">
    <property type="entry name" value="MFS_trans_sf"/>
</dbReference>
<evidence type="ECO:0000313" key="8">
    <source>
        <dbReference type="Proteomes" id="UP000471633"/>
    </source>
</evidence>
<name>A0A6A5DZQ2_SCHHA</name>
<keyword evidence="3 6" id="KW-1133">Transmembrane helix</keyword>
<evidence type="ECO:0000313" key="7">
    <source>
        <dbReference type="EMBL" id="KAH9582667.1"/>
    </source>
</evidence>
<dbReference type="CTD" id="24588821"/>
<feature type="transmembrane region" description="Helical" evidence="6">
    <location>
        <begin position="105"/>
        <end position="126"/>
    </location>
</feature>
<reference evidence="7" key="1">
    <citation type="journal article" date="2012" name="Nat. Genet.">
        <title>Whole-genome sequence of Schistosoma haematobium.</title>
        <authorList>
            <person name="Young N.D."/>
            <person name="Jex A.R."/>
            <person name="Li B."/>
            <person name="Liu S."/>
            <person name="Yang L."/>
            <person name="Xiong Z."/>
            <person name="Li Y."/>
            <person name="Cantacessi C."/>
            <person name="Hall R.S."/>
            <person name="Xu X."/>
            <person name="Chen F."/>
            <person name="Wu X."/>
            <person name="Zerlotini A."/>
            <person name="Oliveira G."/>
            <person name="Hofmann A."/>
            <person name="Zhang G."/>
            <person name="Fang X."/>
            <person name="Kang Y."/>
            <person name="Campbell B.E."/>
            <person name="Loukas A."/>
            <person name="Ranganathan S."/>
            <person name="Rollinson D."/>
            <person name="Rinaldi G."/>
            <person name="Brindley P.J."/>
            <person name="Yang H."/>
            <person name="Wang J."/>
            <person name="Wang J."/>
            <person name="Gasser R.B."/>
        </authorList>
    </citation>
    <scope>NUCLEOTIDE SEQUENCE</scope>
</reference>
<feature type="region of interest" description="Disordered" evidence="5">
    <location>
        <begin position="295"/>
        <end position="317"/>
    </location>
</feature>
<keyword evidence="4 6" id="KW-0472">Membrane</keyword>
<dbReference type="Pfam" id="PF07690">
    <property type="entry name" value="MFS_1"/>
    <property type="match status" value="1"/>
</dbReference>
<feature type="transmembrane region" description="Helical" evidence="6">
    <location>
        <begin position="494"/>
        <end position="518"/>
    </location>
</feature>
<dbReference type="AlphaFoldDB" id="A0A6A5DZQ2"/>
<organism evidence="7 8">
    <name type="scientific">Schistosoma haematobium</name>
    <name type="common">Blood fluke</name>
    <dbReference type="NCBI Taxonomy" id="6185"/>
    <lineage>
        <taxon>Eukaryota</taxon>
        <taxon>Metazoa</taxon>
        <taxon>Spiralia</taxon>
        <taxon>Lophotrochozoa</taxon>
        <taxon>Platyhelminthes</taxon>
        <taxon>Trematoda</taxon>
        <taxon>Digenea</taxon>
        <taxon>Strigeidida</taxon>
        <taxon>Schistosomatoidea</taxon>
        <taxon>Schistosomatidae</taxon>
        <taxon>Schistosoma</taxon>
    </lineage>
</organism>
<evidence type="ECO:0000256" key="6">
    <source>
        <dbReference type="SAM" id="Phobius"/>
    </source>
</evidence>
<evidence type="ECO:0000256" key="4">
    <source>
        <dbReference type="ARBA" id="ARBA00023136"/>
    </source>
</evidence>
<feature type="transmembrane region" description="Helical" evidence="6">
    <location>
        <begin position="207"/>
        <end position="228"/>
    </location>
</feature>
<dbReference type="GO" id="GO:0022857">
    <property type="term" value="F:transmembrane transporter activity"/>
    <property type="evidence" value="ECO:0007669"/>
    <property type="project" value="InterPro"/>
</dbReference>
<gene>
    <name evidence="7" type="ORF">MS3_00007345</name>
</gene>
<dbReference type="PANTHER" id="PTHR23507">
    <property type="entry name" value="ZGC:174356"/>
    <property type="match status" value="1"/>
</dbReference>
<dbReference type="PANTHER" id="PTHR23507:SF1">
    <property type="entry name" value="FI18259P1-RELATED"/>
    <property type="match status" value="1"/>
</dbReference>
<comment type="subcellular location">
    <subcellularLocation>
        <location evidence="1">Membrane</location>
        <topology evidence="1">Multi-pass membrane protein</topology>
    </subcellularLocation>
</comment>
<feature type="transmembrane region" description="Helical" evidence="6">
    <location>
        <begin position="437"/>
        <end position="455"/>
    </location>
</feature>
<dbReference type="InterPro" id="IPR011701">
    <property type="entry name" value="MFS"/>
</dbReference>
<dbReference type="OrthoDB" id="3026777at2759"/>